<feature type="signal peptide" evidence="1">
    <location>
        <begin position="1"/>
        <end position="32"/>
    </location>
</feature>
<reference evidence="2 3" key="1">
    <citation type="journal article" date="2018" name="ISME J.">
        <title>Endosymbiont genomes yield clues of tubeworm success.</title>
        <authorList>
            <person name="Li Y."/>
            <person name="Liles M.R."/>
            <person name="Halanych K.M."/>
        </authorList>
    </citation>
    <scope>NUCLEOTIDE SEQUENCE [LARGE SCALE GENOMIC DNA]</scope>
    <source>
        <strain evidence="2">A1464</strain>
    </source>
</reference>
<keyword evidence="1" id="KW-0732">Signal</keyword>
<evidence type="ECO:0000313" key="2">
    <source>
        <dbReference type="EMBL" id="RDH84932.1"/>
    </source>
</evidence>
<keyword evidence="3" id="KW-1185">Reference proteome</keyword>
<accession>A0A370DJ42</accession>
<comment type="caution">
    <text evidence="2">The sequence shown here is derived from an EMBL/GenBank/DDBJ whole genome shotgun (WGS) entry which is preliminary data.</text>
</comment>
<feature type="chain" id="PRO_5017085275" evidence="1">
    <location>
        <begin position="33"/>
        <end position="233"/>
    </location>
</feature>
<evidence type="ECO:0000256" key="1">
    <source>
        <dbReference type="SAM" id="SignalP"/>
    </source>
</evidence>
<evidence type="ECO:0000313" key="3">
    <source>
        <dbReference type="Proteomes" id="UP000254266"/>
    </source>
</evidence>
<organism evidence="2 3">
    <name type="scientific">endosymbiont of Galathealinum brachiosum</name>
    <dbReference type="NCBI Taxonomy" id="2200906"/>
    <lineage>
        <taxon>Bacteria</taxon>
        <taxon>Pseudomonadati</taxon>
        <taxon>Pseudomonadota</taxon>
        <taxon>Gammaproteobacteria</taxon>
        <taxon>sulfur-oxidizing symbionts</taxon>
    </lineage>
</organism>
<protein>
    <submittedName>
        <fullName evidence="2">Uncharacterized protein</fullName>
    </submittedName>
</protein>
<name>A0A370DJ42_9GAMM</name>
<dbReference type="EMBL" id="QFXC01000007">
    <property type="protein sequence ID" value="RDH84932.1"/>
    <property type="molecule type" value="Genomic_DNA"/>
</dbReference>
<sequence>MALNNLKYMKLMMKAFLSVLLISLCLCLPVQANTKYYQYNGDMPFIEMMLNMMSTMGMIDKVPPYLLAYGQYYNNPYPDSGLYMNNAHANQLPMQQANSSPLMVQDANPNLKQEIKQEIMEEMMQGQSHPDTNQQVCLNGGCQSFNPVQLNGVWMSRQGEMLGIKNQQFLWSDGQSRYLTGLIKIQQNAFALKVNGNGLIMSYQYRFNNNRLQTRDSKGIVRDFIRVPVNQRY</sequence>
<gene>
    <name evidence="2" type="ORF">DIZ80_05570</name>
</gene>
<dbReference type="AlphaFoldDB" id="A0A370DJ42"/>
<proteinExistence type="predicted"/>
<dbReference type="Proteomes" id="UP000254266">
    <property type="component" value="Unassembled WGS sequence"/>
</dbReference>